<dbReference type="InterPro" id="IPR050678">
    <property type="entry name" value="DNA_Partitioning_ATPase"/>
</dbReference>
<reference evidence="1 2" key="1">
    <citation type="submission" date="2018-05" db="EMBL/GenBank/DDBJ databases">
        <authorList>
            <consortium name="PulseNet: The National Subtyping Network for Foodborne Disease Surveillance"/>
            <person name="Tarr C.L."/>
            <person name="Trees E."/>
            <person name="Katz L.S."/>
            <person name="Carleton-Romer H.A."/>
            <person name="Stroika S."/>
            <person name="Kucerova Z."/>
            <person name="Roache K.F."/>
            <person name="Sabol A.L."/>
            <person name="Besser J."/>
            <person name="Gerner-Smidt P."/>
        </authorList>
    </citation>
    <scope>NUCLEOTIDE SEQUENCE [LARGE SCALE GENOMIC DNA]</scope>
    <source>
        <strain evidence="1 2">D6489</strain>
    </source>
</reference>
<comment type="caution">
    <text evidence="1">The sequence shown here is derived from an EMBL/GenBank/DDBJ whole genome shotgun (WGS) entry which is preliminary data.</text>
</comment>
<dbReference type="AlphaFoldDB" id="A0A5L4NQC2"/>
<dbReference type="Gene3D" id="3.40.50.300">
    <property type="entry name" value="P-loop containing nucleotide triphosphate hydrolases"/>
    <property type="match status" value="1"/>
</dbReference>
<dbReference type="SUPFAM" id="SSF52540">
    <property type="entry name" value="P-loop containing nucleoside triphosphate hydrolases"/>
    <property type="match status" value="1"/>
</dbReference>
<dbReference type="InterPro" id="IPR002586">
    <property type="entry name" value="CobQ/CobB/MinD/ParA_Nub-bd_dom"/>
</dbReference>
<dbReference type="Proteomes" id="UP000559808">
    <property type="component" value="Unassembled WGS sequence"/>
</dbReference>
<gene>
    <name evidence="1" type="ORF">YZ34_07985</name>
</gene>
<proteinExistence type="predicted"/>
<dbReference type="PANTHER" id="PTHR13696:SF96">
    <property type="entry name" value="COBQ_COBB_MIND_PARA NUCLEOTIDE BINDING DOMAIN-CONTAINING PROTEIN"/>
    <property type="match status" value="1"/>
</dbReference>
<sequence length="229" mass="26174">MIISICNEKGGSGKSTLAVNLSSRLAEDGDNILLFDSDPQRSTEVFINIRNNSNLKQNFKHSSDINLLNSSFKNELNNYDAIIIDTGGRDSREMRKSMLLSNVIIIPTIASQYDVSVLDHMLNIYKEVKSINKNIILLILINRVSPNPFLIKDLNNLIDYIHEKKEANNLNDVFLLENVLYERQAYKRAVIEGKSISEFCDKNDKALIDFEKFYKEILQIIKNNTKDKG</sequence>
<evidence type="ECO:0000313" key="2">
    <source>
        <dbReference type="Proteomes" id="UP000559808"/>
    </source>
</evidence>
<dbReference type="CDD" id="cd02042">
    <property type="entry name" value="ParAB_family"/>
    <property type="match status" value="1"/>
</dbReference>
<dbReference type="EMBL" id="AABOWU010000026">
    <property type="protein sequence ID" value="EAI3914936.1"/>
    <property type="molecule type" value="Genomic_DNA"/>
</dbReference>
<dbReference type="PANTHER" id="PTHR13696">
    <property type="entry name" value="P-LOOP CONTAINING NUCLEOSIDE TRIPHOSPHATE HYDROLASE"/>
    <property type="match status" value="1"/>
</dbReference>
<dbReference type="PIRSF" id="PIRSF009320">
    <property type="entry name" value="Nuc_binding_HP_1000"/>
    <property type="match status" value="1"/>
</dbReference>
<organism evidence="1 2">
    <name type="scientific">Campylobacter lari</name>
    <dbReference type="NCBI Taxonomy" id="201"/>
    <lineage>
        <taxon>Bacteria</taxon>
        <taxon>Pseudomonadati</taxon>
        <taxon>Campylobacterota</taxon>
        <taxon>Epsilonproteobacteria</taxon>
        <taxon>Campylobacterales</taxon>
        <taxon>Campylobacteraceae</taxon>
        <taxon>Campylobacter</taxon>
    </lineage>
</organism>
<name>A0A5L4NQC2_CAMLA</name>
<evidence type="ECO:0000313" key="1">
    <source>
        <dbReference type="EMBL" id="EAI3914936.1"/>
    </source>
</evidence>
<dbReference type="InterPro" id="IPR027417">
    <property type="entry name" value="P-loop_NTPase"/>
</dbReference>
<accession>A0A5L4NQC2</accession>
<protein>
    <submittedName>
        <fullName evidence="1">ParA family protein</fullName>
    </submittedName>
</protein>
<dbReference type="Pfam" id="PF01656">
    <property type="entry name" value="CbiA"/>
    <property type="match status" value="1"/>
</dbReference>